<evidence type="ECO:0000313" key="9">
    <source>
        <dbReference type="EMBL" id="CCH80275.1"/>
    </source>
</evidence>
<comment type="caution">
    <text evidence="9">The sequence shown here is derived from an EMBL/GenBank/DDBJ whole genome shotgun (WGS) entry which is preliminary data.</text>
</comment>
<protein>
    <submittedName>
        <fullName evidence="9">ABC transporter, permease protein</fullName>
    </submittedName>
</protein>
<evidence type="ECO:0000256" key="5">
    <source>
        <dbReference type="ARBA" id="ARBA00023136"/>
    </source>
</evidence>
<evidence type="ECO:0000256" key="2">
    <source>
        <dbReference type="ARBA" id="ARBA00022475"/>
    </source>
</evidence>
<evidence type="ECO:0000256" key="7">
    <source>
        <dbReference type="SAM" id="Phobius"/>
    </source>
</evidence>
<proteinExistence type="inferred from homology"/>
<dbReference type="Proteomes" id="UP000035721">
    <property type="component" value="Unassembled WGS sequence"/>
</dbReference>
<evidence type="ECO:0000313" key="10">
    <source>
        <dbReference type="Proteomes" id="UP000035721"/>
    </source>
</evidence>
<keyword evidence="3 7" id="KW-0812">Transmembrane</keyword>
<evidence type="ECO:0000256" key="1">
    <source>
        <dbReference type="ARBA" id="ARBA00004651"/>
    </source>
</evidence>
<keyword evidence="10" id="KW-1185">Reference proteome</keyword>
<evidence type="ECO:0000259" key="8">
    <source>
        <dbReference type="Pfam" id="PF02687"/>
    </source>
</evidence>
<dbReference type="STRING" id="1194083.BN12_820008"/>
<sequence>MSTAGVRRGLVLGSPRELGTVGLVAGLCGAYAGVLVTASSLLTAMATQTDGQTSAGLMLAVVSTVFILIAVYVSAVVIVNAVDTVVAGRLRQIALLRLLGARPATLRGSVMRSAGAVGALGAVAGAVLGVLATDVFRIVLVHRGTLPGVTYPVTSSFLLAPVATISFMALAAGWVGSRSVLRVTAAQALTGAEGAAPAPDRSTSVVRAAFAIVLMAGGALVLVAAAWLGERGSLAGFLAAFVGAATSGTGLLIGARFVVPRLVALAGRLLGSDPPSRVARRNAVADPLRTTRSTMGLVIGVTLVTTIASGMRALQVSVDSWTGLTAEQRAETHTVLSTMTSILVAIVVISCVISAVGFVSTMSLTVIQRRREIGLLRALGFTGAQVRSMVTKESAALAGTAVAFGLALGLGYGSVGAQSLVGFQTDGFVWGLPWAVLGTVAVVGLLLVLVAAAPPARRAVAIAPVQALHVDR</sequence>
<feature type="transmembrane region" description="Helical" evidence="7">
    <location>
        <begin position="295"/>
        <end position="314"/>
    </location>
</feature>
<feature type="domain" description="ABC3 transporter permease C-terminal" evidence="8">
    <location>
        <begin position="65"/>
        <end position="179"/>
    </location>
</feature>
<dbReference type="RefSeq" id="WP_048552302.1">
    <property type="nucleotide sequence ID" value="NZ_HF570958.1"/>
</dbReference>
<dbReference type="PANTHER" id="PTHR30572:SF4">
    <property type="entry name" value="ABC TRANSPORTER PERMEASE YTRF"/>
    <property type="match status" value="1"/>
</dbReference>
<comment type="similarity">
    <text evidence="6">Belongs to the ABC-4 integral membrane protein family.</text>
</comment>
<dbReference type="PANTHER" id="PTHR30572">
    <property type="entry name" value="MEMBRANE COMPONENT OF TRANSPORTER-RELATED"/>
    <property type="match status" value="1"/>
</dbReference>
<reference evidence="9 10" key="1">
    <citation type="journal article" date="2013" name="ISME J.">
        <title>A metabolic model for members of the genus Tetrasphaera involved in enhanced biological phosphorus removal.</title>
        <authorList>
            <person name="Kristiansen R."/>
            <person name="Nguyen H.T.T."/>
            <person name="Saunders A.M."/>
            <person name="Nielsen J.L."/>
            <person name="Wimmer R."/>
            <person name="Le V.Q."/>
            <person name="McIlroy S.J."/>
            <person name="Petrovski S."/>
            <person name="Seviour R.J."/>
            <person name="Calteau A."/>
            <person name="Nielsen K.L."/>
            <person name="Nielsen P.H."/>
        </authorList>
    </citation>
    <scope>NUCLEOTIDE SEQUENCE [LARGE SCALE GENOMIC DNA]</scope>
    <source>
        <strain evidence="9 10">T1-X7</strain>
    </source>
</reference>
<accession>A0A077M8B4</accession>
<dbReference type="GO" id="GO:0005886">
    <property type="term" value="C:plasma membrane"/>
    <property type="evidence" value="ECO:0007669"/>
    <property type="project" value="UniProtKB-SubCell"/>
</dbReference>
<dbReference type="OrthoDB" id="9780560at2"/>
<keyword evidence="5 7" id="KW-0472">Membrane</keyword>
<keyword evidence="4 7" id="KW-1133">Transmembrane helix</keyword>
<feature type="transmembrane region" description="Helical" evidence="7">
    <location>
        <begin position="156"/>
        <end position="175"/>
    </location>
</feature>
<organism evidence="9 10">
    <name type="scientific">Nostocoides japonicum T1-X7</name>
    <dbReference type="NCBI Taxonomy" id="1194083"/>
    <lineage>
        <taxon>Bacteria</taxon>
        <taxon>Bacillati</taxon>
        <taxon>Actinomycetota</taxon>
        <taxon>Actinomycetes</taxon>
        <taxon>Micrococcales</taxon>
        <taxon>Intrasporangiaceae</taxon>
        <taxon>Nostocoides</taxon>
    </lineage>
</organism>
<name>A0A077M8B4_9MICO</name>
<feature type="transmembrane region" description="Helical" evidence="7">
    <location>
        <begin position="57"/>
        <end position="82"/>
    </location>
</feature>
<dbReference type="GO" id="GO:0022857">
    <property type="term" value="F:transmembrane transporter activity"/>
    <property type="evidence" value="ECO:0007669"/>
    <property type="project" value="TreeGrafter"/>
</dbReference>
<feature type="transmembrane region" description="Helical" evidence="7">
    <location>
        <begin position="395"/>
        <end position="415"/>
    </location>
</feature>
<evidence type="ECO:0000256" key="4">
    <source>
        <dbReference type="ARBA" id="ARBA00022989"/>
    </source>
</evidence>
<dbReference type="InterPro" id="IPR050250">
    <property type="entry name" value="Macrolide_Exporter_MacB"/>
</dbReference>
<feature type="domain" description="ABC3 transporter permease C-terminal" evidence="8">
    <location>
        <begin position="345"/>
        <end position="462"/>
    </location>
</feature>
<feature type="transmembrane region" description="Helical" evidence="7">
    <location>
        <begin position="234"/>
        <end position="259"/>
    </location>
</feature>
<evidence type="ECO:0000256" key="6">
    <source>
        <dbReference type="ARBA" id="ARBA00038076"/>
    </source>
</evidence>
<feature type="transmembrane region" description="Helical" evidence="7">
    <location>
        <begin position="427"/>
        <end position="452"/>
    </location>
</feature>
<dbReference type="AlphaFoldDB" id="A0A077M8B4"/>
<comment type="subcellular location">
    <subcellularLocation>
        <location evidence="1">Cell membrane</location>
        <topology evidence="1">Multi-pass membrane protein</topology>
    </subcellularLocation>
</comment>
<keyword evidence="2" id="KW-1003">Cell membrane</keyword>
<evidence type="ECO:0000256" key="3">
    <source>
        <dbReference type="ARBA" id="ARBA00022692"/>
    </source>
</evidence>
<feature type="transmembrane region" description="Helical" evidence="7">
    <location>
        <begin position="342"/>
        <end position="367"/>
    </location>
</feature>
<dbReference type="EMBL" id="CAJB01000417">
    <property type="protein sequence ID" value="CCH80275.1"/>
    <property type="molecule type" value="Genomic_DNA"/>
</dbReference>
<feature type="transmembrane region" description="Helical" evidence="7">
    <location>
        <begin position="208"/>
        <end position="228"/>
    </location>
</feature>
<feature type="transmembrane region" description="Helical" evidence="7">
    <location>
        <begin position="21"/>
        <end position="45"/>
    </location>
</feature>
<dbReference type="Pfam" id="PF02687">
    <property type="entry name" value="FtsX"/>
    <property type="match status" value="2"/>
</dbReference>
<feature type="transmembrane region" description="Helical" evidence="7">
    <location>
        <begin position="116"/>
        <end position="136"/>
    </location>
</feature>
<gene>
    <name evidence="9" type="ORF">BN12_820008</name>
</gene>
<dbReference type="InterPro" id="IPR003838">
    <property type="entry name" value="ABC3_permease_C"/>
</dbReference>